<dbReference type="SMART" id="SM00060">
    <property type="entry name" value="FN3"/>
    <property type="match status" value="1"/>
</dbReference>
<keyword evidence="3" id="KW-0812">Transmembrane</keyword>
<dbReference type="FunFam" id="3.80.10.10:FF:000453">
    <property type="entry name" value="Leucine-rich receptor-like protein kinase family protein"/>
    <property type="match status" value="1"/>
</dbReference>
<dbReference type="Proteomes" id="UP000189670">
    <property type="component" value="Unassembled WGS sequence"/>
</dbReference>
<evidence type="ECO:0000256" key="1">
    <source>
        <dbReference type="ARBA" id="ARBA00004167"/>
    </source>
</evidence>
<evidence type="ECO:0000256" key="7">
    <source>
        <dbReference type="ARBA" id="ARBA00023136"/>
    </source>
</evidence>
<dbReference type="InterPro" id="IPR053211">
    <property type="entry name" value="DNA_repair-toleration"/>
</dbReference>
<name>A0A1V1PAK0_9BACT</name>
<dbReference type="GO" id="GO:0006952">
    <property type="term" value="P:defense response"/>
    <property type="evidence" value="ECO:0007669"/>
    <property type="project" value="UniProtKB-ARBA"/>
</dbReference>
<dbReference type="Gene3D" id="3.80.10.10">
    <property type="entry name" value="Ribonuclease Inhibitor"/>
    <property type="match status" value="2"/>
</dbReference>
<dbReference type="InterPro" id="IPR036116">
    <property type="entry name" value="FN3_sf"/>
</dbReference>
<dbReference type="GO" id="GO:0030313">
    <property type="term" value="C:cell envelope"/>
    <property type="evidence" value="ECO:0007669"/>
    <property type="project" value="UniProtKB-SubCell"/>
</dbReference>
<dbReference type="PANTHER" id="PTHR48060:SF21">
    <property type="entry name" value="L DOMAIN-LIKE PROTEIN"/>
    <property type="match status" value="1"/>
</dbReference>
<keyword evidence="5" id="KW-0677">Repeat</keyword>
<protein>
    <recommendedName>
        <fullName evidence="9">Fibronectin type-III domain-containing protein</fullName>
    </recommendedName>
</protein>
<dbReference type="FunFam" id="3.80.10.10:FF:000129">
    <property type="entry name" value="Leucine-rich repeat receptor-like kinase"/>
    <property type="match status" value="1"/>
</dbReference>
<keyword evidence="8" id="KW-0325">Glycoprotein</keyword>
<dbReference type="InterPro" id="IPR001611">
    <property type="entry name" value="Leu-rich_rpt"/>
</dbReference>
<proteinExistence type="predicted"/>
<dbReference type="InterPro" id="IPR032675">
    <property type="entry name" value="LRR_dom_sf"/>
</dbReference>
<keyword evidence="2" id="KW-0433">Leucine-rich repeat</keyword>
<dbReference type="SUPFAM" id="SSF52058">
    <property type="entry name" value="L domain-like"/>
    <property type="match status" value="1"/>
</dbReference>
<dbReference type="EMBL" id="ATBP01000231">
    <property type="protein sequence ID" value="ETR71715.1"/>
    <property type="molecule type" value="Genomic_DNA"/>
</dbReference>
<feature type="non-terminal residue" evidence="10">
    <location>
        <position position="1780"/>
    </location>
</feature>
<dbReference type="InterPro" id="IPR003591">
    <property type="entry name" value="Leu-rich_rpt_typical-subtyp"/>
</dbReference>
<dbReference type="SUPFAM" id="SSF49265">
    <property type="entry name" value="Fibronectin type III"/>
    <property type="match status" value="1"/>
</dbReference>
<comment type="caution">
    <text evidence="10">The sequence shown here is derived from an EMBL/GenBank/DDBJ whole genome shotgun (WGS) entry which is preliminary data.</text>
</comment>
<gene>
    <name evidence="10" type="ORF">OMM_07935</name>
</gene>
<keyword evidence="4" id="KW-0732">Signal</keyword>
<dbReference type="InterPro" id="IPR003961">
    <property type="entry name" value="FN3_dom"/>
</dbReference>
<dbReference type="Pfam" id="PF07603">
    <property type="entry name" value="Lcl_C"/>
    <property type="match status" value="2"/>
</dbReference>
<evidence type="ECO:0000256" key="8">
    <source>
        <dbReference type="ARBA" id="ARBA00023180"/>
    </source>
</evidence>
<evidence type="ECO:0000256" key="3">
    <source>
        <dbReference type="ARBA" id="ARBA00022692"/>
    </source>
</evidence>
<keyword evidence="6" id="KW-1133">Transmembrane helix</keyword>
<evidence type="ECO:0000259" key="9">
    <source>
        <dbReference type="PROSITE" id="PS50853"/>
    </source>
</evidence>
<accession>A0A1V1PAK0</accession>
<evidence type="ECO:0000313" key="10">
    <source>
        <dbReference type="EMBL" id="ETR71715.1"/>
    </source>
</evidence>
<dbReference type="SMART" id="SM00369">
    <property type="entry name" value="LRR_TYP"/>
    <property type="match status" value="5"/>
</dbReference>
<comment type="subcellular location">
    <subcellularLocation>
        <location evidence="1">Membrane</location>
        <topology evidence="1">Single-pass membrane protein</topology>
    </subcellularLocation>
</comment>
<dbReference type="PANTHER" id="PTHR48060">
    <property type="entry name" value="DNA DAMAGE-REPAIR/TOLERATION PROTEIN DRT100"/>
    <property type="match status" value="1"/>
</dbReference>
<dbReference type="Pfam" id="PF00041">
    <property type="entry name" value="fn3"/>
    <property type="match status" value="1"/>
</dbReference>
<evidence type="ECO:0000256" key="6">
    <source>
        <dbReference type="ARBA" id="ARBA00022989"/>
    </source>
</evidence>
<dbReference type="GO" id="GO:0016020">
    <property type="term" value="C:membrane"/>
    <property type="evidence" value="ECO:0007669"/>
    <property type="project" value="UniProtKB-SubCell"/>
</dbReference>
<sequence length="1780" mass="197561">MQDDIHTVSHSISIGITPVNDSPQIILSTKSVAYTENQVPVFVSNYARVEDPDAINFQSFEMKIEITENGTPFDRLMIQDQGDTPGKVGLNGVDVIHNSTIVGQWSGGSIYTEPLFVLFNDLATHISVYKVIQSVTYHTESDMPSTEERTITITLTEPDGTSSGPLVRKVSVVSENDPPVHHAPEDIEAEEDTPVILTGIQGIYVTDEDISYNDLRMTITIDNGTFSLGSTENIDIITGVGHRDTMVVINGQLSDINHAIDRITIYPTPNYSGIANIAFRTSDQGFTGSTGVPETDDDTIRIEIKEIPDAPLISSINNQEVTSSTSISIPFTVTDVDTLIQDISFFAESNNQEMINNDNITFSSSGNDITVTIKPTLDQYGSTEITILVNDGSNLASESFSITVKSYVTIEERNSLTALYISTNGDNWTDKSNWNGYPDTECTWFGIQCDNNQIIGINMFDNNLVGTIPSEIYSLTQLQKLNLSENQLTGSISENIANLSQLTELNLSSNELSGELPSGFYHLTQLEIANLSDNQLTGEISPDITSLTKLIELILYHNQFSGVLPAELTQLTSLQKLHLNYNRLVGAIPEDFGNLTNLTNLDVSSNMLTASIPQSFVKLTQLNEMNANFDYNALSAYTSEIANFMDNHFPGWLNTQTIEPSGMKLITATQNSVTLSWEPIAFVSENGGYEILYQINETGPFYKAAKTNSKSVTTITVENLAPDTLYTFDIRTLTESHANNQNRVESYMRRGVTVRTENDQSAPVISIIPWQTISKGYEFAPINLNNLVSDADHADTEMSWQVFGQNNLSIDINDGVASITILDSNWTGSETITFTAVDPTGLSDSNSVELEVIEKAHCQTAFPIPDSGQTKCYDNENEITCPQPGEPFYGQDGNYLIHEQSYTKLDEQGNDLPDDAQTWAMVRDNITGLIWEIKTSKDGIADYNNIHDVDNGYAWYDSNPETNTGGSGYFNDGQNTEFFINFLNRTMYGGFTDWRLPSEQELLSILNFHAFDPAINTDVFVNGMSKFYWSANSFTEDTFYAWGIYFGNGIDTYEDKNISHSVRAVRGGQCRSIDHLVINYDGTVTDTAKGLMWQQNTTKQSWPEALSYCANLTLGNYDDWRLPEKGQLSSIVDLFRISPLIDSSIFLGELSDYWASTSDPEYAGGALGYNFNYGGQIADDKDLSNNVRAVRGGQNYQVDHLFIRSPMQASNWQAGETMFIKWDTQNIAGNVTISLSRQGGKDGTFETLTTTENDGEYNWKVAGESSVNCMLKIEPVNEPDKGSQQSFFVISEGSSTHPVISTIPDQTITIDETFASIPLDNYVSDMDHAITEITWQVSGQSDLQVNINNRIAEITFSPGWTGFERLVFTATDPDGLTSSTTTSFEMQQLYLYLSMPESVIESAGTIQGAVYVKKTLSSDLQISLTSSDTTEIQVPATVTISAGHSSVDFECTIINDTDSDGAQEIYIRATADGCDSAGHEIIIRDDEVSADTLVAEGRQFLLHHTHDDIFNAHSTFESTLSKDANHAEANFFIAVTRLLNLLNTDELNNLLTSYGVSETGRDIYNWTADFQHDPNGDIELPENSPTFDAVQSWLLNQFIPEIDAALANLSKIDDTFMTIITNDESGDYLDEAVEIDYGDILAFRVSLHALKSAIYIVCAYDMNADMEEIFEMLEEEIFDINDDLLDKYQTFLNLVTDGDTMISGNAKTELLAAINLYFEASAFIRNEQDDQTDDLLQIDDDKDHYETEFQEDLIKIEQSINETMPVTIGEIETDIETLWY</sequence>
<dbReference type="Gene3D" id="2.60.40.10">
    <property type="entry name" value="Immunoglobulins"/>
    <property type="match status" value="4"/>
</dbReference>
<dbReference type="PROSITE" id="PS50853">
    <property type="entry name" value="FN3"/>
    <property type="match status" value="1"/>
</dbReference>
<evidence type="ECO:0000313" key="11">
    <source>
        <dbReference type="Proteomes" id="UP000189670"/>
    </source>
</evidence>
<evidence type="ECO:0000256" key="5">
    <source>
        <dbReference type="ARBA" id="ARBA00022737"/>
    </source>
</evidence>
<evidence type="ECO:0000256" key="4">
    <source>
        <dbReference type="ARBA" id="ARBA00022729"/>
    </source>
</evidence>
<dbReference type="CDD" id="cd00063">
    <property type="entry name" value="FN3"/>
    <property type="match status" value="1"/>
</dbReference>
<feature type="domain" description="Fibronectin type-III" evidence="9">
    <location>
        <begin position="659"/>
        <end position="759"/>
    </location>
</feature>
<dbReference type="InterPro" id="IPR013783">
    <property type="entry name" value="Ig-like_fold"/>
</dbReference>
<dbReference type="Pfam" id="PF13855">
    <property type="entry name" value="LRR_8"/>
    <property type="match status" value="2"/>
</dbReference>
<keyword evidence="7" id="KW-0472">Membrane</keyword>
<organism evidence="10 11">
    <name type="scientific">Candidatus Magnetoglobus multicellularis str. Araruama</name>
    <dbReference type="NCBI Taxonomy" id="890399"/>
    <lineage>
        <taxon>Bacteria</taxon>
        <taxon>Pseudomonadati</taxon>
        <taxon>Thermodesulfobacteriota</taxon>
        <taxon>Desulfobacteria</taxon>
        <taxon>Desulfobacterales</taxon>
        <taxon>Desulfobacteraceae</taxon>
        <taxon>Candidatus Magnetoglobus</taxon>
    </lineage>
</organism>
<evidence type="ECO:0000256" key="2">
    <source>
        <dbReference type="ARBA" id="ARBA00022614"/>
    </source>
</evidence>
<dbReference type="GO" id="GO:0051707">
    <property type="term" value="P:response to other organism"/>
    <property type="evidence" value="ECO:0007669"/>
    <property type="project" value="UniProtKB-ARBA"/>
</dbReference>
<reference evidence="11" key="1">
    <citation type="submission" date="2012-11" db="EMBL/GenBank/DDBJ databases">
        <authorList>
            <person name="Lucero-Rivera Y.E."/>
            <person name="Tovar-Ramirez D."/>
        </authorList>
    </citation>
    <scope>NUCLEOTIDE SEQUENCE [LARGE SCALE GENOMIC DNA]</scope>
    <source>
        <strain evidence="11">Araruama</strain>
    </source>
</reference>
<dbReference type="InterPro" id="IPR011460">
    <property type="entry name" value="Lcl_C"/>
</dbReference>